<dbReference type="Proteomes" id="UP001328107">
    <property type="component" value="Unassembled WGS sequence"/>
</dbReference>
<sequence length="147" mass="17003">MAIRLVLTITRWILGVFLTPLSLAHSLLHFLLHFYLHFFSTLLLILFSSRFSTASNGNVRRIFLHCFLSDFVPLFEGSDAGEKELMIRLSCSLADRSLEDICDLFCRILYMEKKCFSLIRTIQSILFEQVENIRGDLNLKTRDLGIP</sequence>
<proteinExistence type="predicted"/>
<dbReference type="AlphaFoldDB" id="A0AAN5CTB3"/>
<comment type="caution">
    <text evidence="1">The sequence shown here is derived from an EMBL/GenBank/DDBJ whole genome shotgun (WGS) entry which is preliminary data.</text>
</comment>
<keyword evidence="2" id="KW-1185">Reference proteome</keyword>
<evidence type="ECO:0000313" key="2">
    <source>
        <dbReference type="Proteomes" id="UP001328107"/>
    </source>
</evidence>
<name>A0AAN5CTB3_9BILA</name>
<evidence type="ECO:0000313" key="1">
    <source>
        <dbReference type="EMBL" id="GMR50207.1"/>
    </source>
</evidence>
<reference evidence="2" key="1">
    <citation type="submission" date="2022-10" db="EMBL/GenBank/DDBJ databases">
        <title>Genome assembly of Pristionchus species.</title>
        <authorList>
            <person name="Yoshida K."/>
            <person name="Sommer R.J."/>
        </authorList>
    </citation>
    <scope>NUCLEOTIDE SEQUENCE [LARGE SCALE GENOMIC DNA]</scope>
    <source>
        <strain evidence="2">RS5460</strain>
    </source>
</reference>
<feature type="non-terminal residue" evidence="1">
    <location>
        <position position="147"/>
    </location>
</feature>
<protein>
    <submittedName>
        <fullName evidence="1">Uncharacterized protein</fullName>
    </submittedName>
</protein>
<accession>A0AAN5CTB3</accession>
<dbReference type="EMBL" id="BTRK01000004">
    <property type="protein sequence ID" value="GMR50207.1"/>
    <property type="molecule type" value="Genomic_DNA"/>
</dbReference>
<gene>
    <name evidence="1" type="ORF">PMAYCL1PPCAC_20402</name>
</gene>
<organism evidence="1 2">
    <name type="scientific">Pristionchus mayeri</name>
    <dbReference type="NCBI Taxonomy" id="1317129"/>
    <lineage>
        <taxon>Eukaryota</taxon>
        <taxon>Metazoa</taxon>
        <taxon>Ecdysozoa</taxon>
        <taxon>Nematoda</taxon>
        <taxon>Chromadorea</taxon>
        <taxon>Rhabditida</taxon>
        <taxon>Rhabditina</taxon>
        <taxon>Diplogasteromorpha</taxon>
        <taxon>Diplogasteroidea</taxon>
        <taxon>Neodiplogasteridae</taxon>
        <taxon>Pristionchus</taxon>
    </lineage>
</organism>